<sequence>MAPTPPPDPAASAPSRRRRKEARPQELMAAALELFVERGFAATRLDDVAARAGVSKGTLYLYFDSKEALFEAVIREGMVPALKEAAVRVASYQGSAAALLEELLMAWWALIGAGPLGGIPKLMISEARNFPAVAEYYYANVIVPGRQLLALTLERGMAAGEFRPVNVETAIDVVIAPLLMLAIWRYSMGPCCPSDTNYDTERYLRTHLDLSLDGLRARSAGGA</sequence>
<evidence type="ECO:0000256" key="3">
    <source>
        <dbReference type="ARBA" id="ARBA00023163"/>
    </source>
</evidence>
<keyword evidence="2 4" id="KW-0238">DNA-binding</keyword>
<dbReference type="InterPro" id="IPR011075">
    <property type="entry name" value="TetR_C"/>
</dbReference>
<dbReference type="PANTHER" id="PTHR30055">
    <property type="entry name" value="HTH-TYPE TRANSCRIPTIONAL REGULATOR RUTR"/>
    <property type="match status" value="1"/>
</dbReference>
<evidence type="ECO:0000313" key="8">
    <source>
        <dbReference type="Proteomes" id="UP000323671"/>
    </source>
</evidence>
<dbReference type="PANTHER" id="PTHR30055:SF223">
    <property type="entry name" value="HTH-TYPE TRANSCRIPTIONAL REGULATOR UIDR"/>
    <property type="match status" value="1"/>
</dbReference>
<feature type="DNA-binding region" description="H-T-H motif" evidence="4">
    <location>
        <begin position="44"/>
        <end position="63"/>
    </location>
</feature>
<dbReference type="SUPFAM" id="SSF46689">
    <property type="entry name" value="Homeodomain-like"/>
    <property type="match status" value="1"/>
</dbReference>
<dbReference type="Pfam" id="PF16859">
    <property type="entry name" value="TetR_C_11"/>
    <property type="match status" value="1"/>
</dbReference>
<feature type="domain" description="HTH tetR-type" evidence="6">
    <location>
        <begin position="21"/>
        <end position="81"/>
    </location>
</feature>
<organism evidence="7 8">
    <name type="scientific">Oryzomicrobium terrae</name>
    <dbReference type="NCBI Taxonomy" id="1735038"/>
    <lineage>
        <taxon>Bacteria</taxon>
        <taxon>Pseudomonadati</taxon>
        <taxon>Pseudomonadota</taxon>
        <taxon>Betaproteobacteria</taxon>
        <taxon>Rhodocyclales</taxon>
        <taxon>Rhodocyclaceae</taxon>
        <taxon>Oryzomicrobium</taxon>
    </lineage>
</organism>
<keyword evidence="1" id="KW-0805">Transcription regulation</keyword>
<protein>
    <submittedName>
        <fullName evidence="7">Putative transcriptional regulator</fullName>
    </submittedName>
</protein>
<evidence type="ECO:0000256" key="1">
    <source>
        <dbReference type="ARBA" id="ARBA00023015"/>
    </source>
</evidence>
<dbReference type="FunFam" id="1.10.10.60:FF:000141">
    <property type="entry name" value="TetR family transcriptional regulator"/>
    <property type="match status" value="1"/>
</dbReference>
<evidence type="ECO:0000259" key="6">
    <source>
        <dbReference type="PROSITE" id="PS50977"/>
    </source>
</evidence>
<keyword evidence="3" id="KW-0804">Transcription</keyword>
<evidence type="ECO:0000256" key="4">
    <source>
        <dbReference type="PROSITE-ProRule" id="PRU00335"/>
    </source>
</evidence>
<dbReference type="SUPFAM" id="SSF48498">
    <property type="entry name" value="Tetracyclin repressor-like, C-terminal domain"/>
    <property type="match status" value="1"/>
</dbReference>
<evidence type="ECO:0000256" key="2">
    <source>
        <dbReference type="ARBA" id="ARBA00023125"/>
    </source>
</evidence>
<reference evidence="7 8" key="1">
    <citation type="submission" date="2017-07" db="EMBL/GenBank/DDBJ databases">
        <title>Complete genome sequence of Oryzomicrobium terrae TPP412.</title>
        <authorList>
            <person name="Chiu L.-W."/>
            <person name="Lo K.-J."/>
            <person name="Tsai Y.-M."/>
            <person name="Lin S.-S."/>
            <person name="Kuo C.-H."/>
            <person name="Liu C.-T."/>
        </authorList>
    </citation>
    <scope>NUCLEOTIDE SEQUENCE [LARGE SCALE GENOMIC DNA]</scope>
    <source>
        <strain evidence="7 8">TPP412</strain>
    </source>
</reference>
<dbReference type="PROSITE" id="PS50977">
    <property type="entry name" value="HTH_TETR_2"/>
    <property type="match status" value="1"/>
</dbReference>
<dbReference type="Proteomes" id="UP000323671">
    <property type="component" value="Chromosome"/>
</dbReference>
<feature type="region of interest" description="Disordered" evidence="5">
    <location>
        <begin position="1"/>
        <end position="22"/>
    </location>
</feature>
<dbReference type="KEGG" id="otr:OTERR_28100"/>
<dbReference type="InterPro" id="IPR050109">
    <property type="entry name" value="HTH-type_TetR-like_transc_reg"/>
</dbReference>
<name>A0A5C1EBQ4_9RHOO</name>
<dbReference type="GO" id="GO:0003700">
    <property type="term" value="F:DNA-binding transcription factor activity"/>
    <property type="evidence" value="ECO:0007669"/>
    <property type="project" value="TreeGrafter"/>
</dbReference>
<dbReference type="Pfam" id="PF00440">
    <property type="entry name" value="TetR_N"/>
    <property type="match status" value="1"/>
</dbReference>
<evidence type="ECO:0000256" key="5">
    <source>
        <dbReference type="SAM" id="MobiDB-lite"/>
    </source>
</evidence>
<proteinExistence type="predicted"/>
<gene>
    <name evidence="7" type="ORF">OTERR_28100</name>
</gene>
<dbReference type="InterPro" id="IPR009057">
    <property type="entry name" value="Homeodomain-like_sf"/>
</dbReference>
<keyword evidence="8" id="KW-1185">Reference proteome</keyword>
<dbReference type="InterPro" id="IPR036271">
    <property type="entry name" value="Tet_transcr_reg_TetR-rel_C_sf"/>
</dbReference>
<dbReference type="RefSeq" id="WP_149426174.1">
    <property type="nucleotide sequence ID" value="NZ_CP022579.1"/>
</dbReference>
<dbReference type="InterPro" id="IPR001647">
    <property type="entry name" value="HTH_TetR"/>
</dbReference>
<evidence type="ECO:0000313" key="7">
    <source>
        <dbReference type="EMBL" id="QEL66286.1"/>
    </source>
</evidence>
<dbReference type="AlphaFoldDB" id="A0A5C1EBQ4"/>
<accession>A0A5C1EBQ4</accession>
<dbReference type="PRINTS" id="PR00455">
    <property type="entry name" value="HTHTETR"/>
</dbReference>
<dbReference type="Gene3D" id="1.10.10.60">
    <property type="entry name" value="Homeodomain-like"/>
    <property type="match status" value="1"/>
</dbReference>
<dbReference type="Gene3D" id="1.10.357.10">
    <property type="entry name" value="Tetracycline Repressor, domain 2"/>
    <property type="match status" value="1"/>
</dbReference>
<dbReference type="GO" id="GO:0000976">
    <property type="term" value="F:transcription cis-regulatory region binding"/>
    <property type="evidence" value="ECO:0007669"/>
    <property type="project" value="TreeGrafter"/>
</dbReference>
<dbReference type="EMBL" id="CP022579">
    <property type="protein sequence ID" value="QEL66286.1"/>
    <property type="molecule type" value="Genomic_DNA"/>
</dbReference>